<dbReference type="InterPro" id="IPR028082">
    <property type="entry name" value="Peripla_BP_I"/>
</dbReference>
<gene>
    <name evidence="5" type="ORF">AACH00_08015</name>
</gene>
<evidence type="ECO:0000256" key="3">
    <source>
        <dbReference type="SAM" id="SignalP"/>
    </source>
</evidence>
<dbReference type="CDD" id="cd06333">
    <property type="entry name" value="PBP1_ABC_RPA1789-like"/>
    <property type="match status" value="1"/>
</dbReference>
<protein>
    <submittedName>
        <fullName evidence="5">ABC transporter substrate-binding protein</fullName>
    </submittedName>
</protein>
<dbReference type="Proteomes" id="UP001379945">
    <property type="component" value="Unassembled WGS sequence"/>
</dbReference>
<dbReference type="Gene3D" id="3.40.50.2300">
    <property type="match status" value="2"/>
</dbReference>
<feature type="signal peptide" evidence="3">
    <location>
        <begin position="1"/>
        <end position="34"/>
    </location>
</feature>
<evidence type="ECO:0000259" key="4">
    <source>
        <dbReference type="Pfam" id="PF13458"/>
    </source>
</evidence>
<keyword evidence="2 3" id="KW-0732">Signal</keyword>
<reference evidence="5 6" key="1">
    <citation type="submission" date="2024-04" db="EMBL/GenBank/DDBJ databases">
        <title>Novel species of the genus Ideonella isolated from streams.</title>
        <authorList>
            <person name="Lu H."/>
        </authorList>
    </citation>
    <scope>NUCLEOTIDE SEQUENCE [LARGE SCALE GENOMIC DNA]</scope>
    <source>
        <strain evidence="5 6">LYT19W</strain>
    </source>
</reference>
<evidence type="ECO:0000313" key="6">
    <source>
        <dbReference type="Proteomes" id="UP001379945"/>
    </source>
</evidence>
<sequence length="396" mass="42169">MHHRPTPSRPKRLNSLRHLLALSALGLASLAAQAEVTIGVSLSLTGPLSSLGLPQQATLALWPDRVAGEPIKLVILDDASDTSAAVKNARRFVSEQQVDLMLGSSGVPGVLGMAGVATEGRTLQLAFAPAPRQGGPEDWTFTLPQPVPLMSDALAARMVRDKVRRVAFLGWNEGYGEMWLNAFTASARQAGLEIVATERFSPVDTGITAQALKVLATKPDAVLVVGAGSAAAMPQIQLKERGWTGPIYQTHGAGSPDLLRVGGKAMEGTVLPAGPVLVAEQLDVGSPVRPVAMDYVTRFEKLKGANTRSQFGAHAFDALKVLERIVPVALKRARPGTPAFRQALRDALESEKDIAISHGVLNYSRSNHLGYDDCGVAMLRIHQGRFVVEGLPTKTR</sequence>
<keyword evidence="6" id="KW-1185">Reference proteome</keyword>
<accession>A0ABU9C382</accession>
<comment type="caution">
    <text evidence="5">The sequence shown here is derived from an EMBL/GenBank/DDBJ whole genome shotgun (WGS) entry which is preliminary data.</text>
</comment>
<evidence type="ECO:0000313" key="5">
    <source>
        <dbReference type="EMBL" id="MEK8046283.1"/>
    </source>
</evidence>
<dbReference type="InterPro" id="IPR051010">
    <property type="entry name" value="BCAA_transport"/>
</dbReference>
<dbReference type="SUPFAM" id="SSF53822">
    <property type="entry name" value="Periplasmic binding protein-like I"/>
    <property type="match status" value="1"/>
</dbReference>
<evidence type="ECO:0000256" key="2">
    <source>
        <dbReference type="ARBA" id="ARBA00022729"/>
    </source>
</evidence>
<name>A0ABU9C382_9BURK</name>
<dbReference type="PANTHER" id="PTHR30483">
    <property type="entry name" value="LEUCINE-SPECIFIC-BINDING PROTEIN"/>
    <property type="match status" value="1"/>
</dbReference>
<dbReference type="EMBL" id="JBBUTI010000005">
    <property type="protein sequence ID" value="MEK8046283.1"/>
    <property type="molecule type" value="Genomic_DNA"/>
</dbReference>
<dbReference type="PANTHER" id="PTHR30483:SF38">
    <property type="entry name" value="BLR7848 PROTEIN"/>
    <property type="match status" value="1"/>
</dbReference>
<proteinExistence type="inferred from homology"/>
<dbReference type="InterPro" id="IPR028081">
    <property type="entry name" value="Leu-bd"/>
</dbReference>
<evidence type="ECO:0000256" key="1">
    <source>
        <dbReference type="ARBA" id="ARBA00010062"/>
    </source>
</evidence>
<dbReference type="RefSeq" id="WP_341398571.1">
    <property type="nucleotide sequence ID" value="NZ_JBBUTI010000005.1"/>
</dbReference>
<dbReference type="Pfam" id="PF13458">
    <property type="entry name" value="Peripla_BP_6"/>
    <property type="match status" value="1"/>
</dbReference>
<feature type="chain" id="PRO_5045531087" evidence="3">
    <location>
        <begin position="35"/>
        <end position="396"/>
    </location>
</feature>
<comment type="similarity">
    <text evidence="1">Belongs to the leucine-binding protein family.</text>
</comment>
<feature type="domain" description="Leucine-binding protein" evidence="4">
    <location>
        <begin position="35"/>
        <end position="352"/>
    </location>
</feature>
<organism evidence="5 6">
    <name type="scientific">Ideonella margarita</name>
    <dbReference type="NCBI Taxonomy" id="2984191"/>
    <lineage>
        <taxon>Bacteria</taxon>
        <taxon>Pseudomonadati</taxon>
        <taxon>Pseudomonadota</taxon>
        <taxon>Betaproteobacteria</taxon>
        <taxon>Burkholderiales</taxon>
        <taxon>Sphaerotilaceae</taxon>
        <taxon>Ideonella</taxon>
    </lineage>
</organism>